<dbReference type="AlphaFoldDB" id="A0A9P5D0B2"/>
<name>A0A9P5D0B2_9HYPO</name>
<comment type="caution">
    <text evidence="2">The sequence shown here is derived from an EMBL/GenBank/DDBJ whole genome shotgun (WGS) entry which is preliminary data.</text>
</comment>
<gene>
    <name evidence="2" type="ORF">GMORB2_7545</name>
</gene>
<dbReference type="Pfam" id="PF06985">
    <property type="entry name" value="HET"/>
    <property type="match status" value="1"/>
</dbReference>
<evidence type="ECO:0000313" key="2">
    <source>
        <dbReference type="EMBL" id="KAF4122553.1"/>
    </source>
</evidence>
<dbReference type="InterPro" id="IPR010730">
    <property type="entry name" value="HET"/>
</dbReference>
<sequence>MSIKLSRSPIPSGDSEKEIGRDPILCSICWNLYAGSINTAPFSTSRMSLRDAVANAEPGKPLGKAPGWARGDARLDYASWKFSVALAKMPDSADSGCDTCRLLYVAIQRLSGGSVDFSDHHLRLEVTMCRGNALQLVLWKDAAVTDEYEEAFGFDVFADMEPAEDVGSTLEATWELYTLPNATCPWSSIGNRLNKEEYHDSDKRLIRGGARQVPSDAHSDTTFDRIKAWISTCKKEHSICAQVDALSTSRLPKRVLHLGGPGSGFDDDDVVHLVERTDKQHCEDEPYIALSHCWGETQHLTSTRESLDQRKKGIPMSSMSRTFQDAVVISRKLGIRHLWIDSLCIIQDDSHDWEVEAANMASIYNGAYLVVAASAMPDGSGGCLFDRPPETIIDGTSASGEAFRIYGRRPIDHDVFEGDTAHNDYRHLAPINTDSRFRKVKLDFPLMTRAWCLQERMLATRILHYTKAEVVFQCSLASNCECGALEDYDRDSRLSARRSLLKRPNRAAATTRGLTAATGTGGGDGHGVDDFDTWHDIVMDFSEKQITKRTDCLPAMAGLAVKWHDPASMGRYLAGIWEKDLLRSLMWRANSADSDGKELPYIGPTWSWLGAQRAVTWGPRRKRDPEYFIEIDLGRTACHPLHTVNPYGQVRSGYISLTGRIMPVEMARNEDDDEVKFYESLGGVVLRKHGNTSSCQAQVTEADSMFRIRQHQNSSDYYCLRFFHQKPMATDKDAALVLARATPDDAARQPEHVRSSGHVYVRLGITKGYPTHEWNHEADSKEVQLYLI</sequence>
<dbReference type="GeneID" id="55973768"/>
<feature type="domain" description="Heterokaryon incompatibility" evidence="1">
    <location>
        <begin position="287"/>
        <end position="455"/>
    </location>
</feature>
<proteinExistence type="predicted"/>
<dbReference type="EMBL" id="JAANYQ010000009">
    <property type="protein sequence ID" value="KAF4122553.1"/>
    <property type="molecule type" value="Genomic_DNA"/>
</dbReference>
<dbReference type="PANTHER" id="PTHR33112:SF16">
    <property type="entry name" value="HETEROKARYON INCOMPATIBILITY DOMAIN-CONTAINING PROTEIN"/>
    <property type="match status" value="1"/>
</dbReference>
<dbReference type="Proteomes" id="UP000749293">
    <property type="component" value="Unassembled WGS sequence"/>
</dbReference>
<reference evidence="2" key="1">
    <citation type="submission" date="2020-03" db="EMBL/GenBank/DDBJ databases">
        <title>Site-based positive gene gene selection in Geosmithia morbida across the United States reveals a broad range of putative effectors and factors for local host and environmental adapation.</title>
        <authorList>
            <person name="Onufrak A."/>
            <person name="Murdoch R.W."/>
            <person name="Gazis R."/>
            <person name="Huff M."/>
            <person name="Staton M."/>
            <person name="Klingeman W."/>
            <person name="Hadziabdic D."/>
        </authorList>
    </citation>
    <scope>NUCLEOTIDE SEQUENCE</scope>
    <source>
        <strain evidence="2">1262</strain>
    </source>
</reference>
<evidence type="ECO:0000313" key="3">
    <source>
        <dbReference type="Proteomes" id="UP000749293"/>
    </source>
</evidence>
<accession>A0A9P5D0B2</accession>
<dbReference type="OrthoDB" id="8300194at2759"/>
<protein>
    <submittedName>
        <fullName evidence="2">Heterokaryon incompatibility protein (HET)</fullName>
    </submittedName>
</protein>
<dbReference type="PANTHER" id="PTHR33112">
    <property type="entry name" value="DOMAIN PROTEIN, PUTATIVE-RELATED"/>
    <property type="match status" value="1"/>
</dbReference>
<dbReference type="RefSeq" id="XP_035321205.1">
    <property type="nucleotide sequence ID" value="XM_035469510.1"/>
</dbReference>
<organism evidence="2 3">
    <name type="scientific">Geosmithia morbida</name>
    <dbReference type="NCBI Taxonomy" id="1094350"/>
    <lineage>
        <taxon>Eukaryota</taxon>
        <taxon>Fungi</taxon>
        <taxon>Dikarya</taxon>
        <taxon>Ascomycota</taxon>
        <taxon>Pezizomycotina</taxon>
        <taxon>Sordariomycetes</taxon>
        <taxon>Hypocreomycetidae</taxon>
        <taxon>Hypocreales</taxon>
        <taxon>Bionectriaceae</taxon>
        <taxon>Geosmithia</taxon>
    </lineage>
</organism>
<evidence type="ECO:0000259" key="1">
    <source>
        <dbReference type="Pfam" id="PF06985"/>
    </source>
</evidence>
<keyword evidence="3" id="KW-1185">Reference proteome</keyword>